<dbReference type="SUPFAM" id="SSF48557">
    <property type="entry name" value="L-aspartase-like"/>
    <property type="match status" value="1"/>
</dbReference>
<dbReference type="SMART" id="SM00998">
    <property type="entry name" value="ADSL_C"/>
    <property type="match status" value="1"/>
</dbReference>
<dbReference type="GO" id="GO:0047472">
    <property type="term" value="F:3-carboxy-cis,cis-muconate cycloisomerase activity"/>
    <property type="evidence" value="ECO:0007669"/>
    <property type="project" value="UniProtKB-EC"/>
</dbReference>
<evidence type="ECO:0000313" key="4">
    <source>
        <dbReference type="EMBL" id="MBR7830222.1"/>
    </source>
</evidence>
<dbReference type="PRINTS" id="PR00145">
    <property type="entry name" value="ARGSUCLYASE"/>
</dbReference>
<dbReference type="Proteomes" id="UP000676325">
    <property type="component" value="Unassembled WGS sequence"/>
</dbReference>
<dbReference type="Pfam" id="PF00206">
    <property type="entry name" value="Lyase_1"/>
    <property type="match status" value="1"/>
</dbReference>
<comment type="similarity">
    <text evidence="2">Belongs to the class-II fumarase/aspartase family.</text>
</comment>
<dbReference type="NCBIfam" id="TIGR02426">
    <property type="entry name" value="protocat_pcaB"/>
    <property type="match status" value="1"/>
</dbReference>
<dbReference type="Gene3D" id="1.10.275.10">
    <property type="entry name" value="Fumarase/aspartase (N-terminal domain)"/>
    <property type="match status" value="1"/>
</dbReference>
<dbReference type="PANTHER" id="PTHR43172">
    <property type="entry name" value="ADENYLOSUCCINATE LYASE"/>
    <property type="match status" value="1"/>
</dbReference>
<sequence length="462" mass="47384">MTSPERAASALDLGLLAPGRAGSRVEVETGDGAYLQGLLDAEAALARAQSSAGELPKQAAEAITSAAQADRFDLRQIALDARDGGNPVIPLVAALRAAVPDEAAAYVHRGATSQDIMDTATMLVAHRTRAVILADLDRVASALATLAARHRATPMAGRTLTQHAVPTTFGLKVAGWRSLVLDARDRLAALALPAQLGGAAGTLAALADSDEPAAVLRLVESFAAESGLEVPVLPWHVLRTPIAELGGALALTAGALGKFAADVLVLGRTEIAEIRQSGGGAGGSSAMPHKANPVNAALIAATARQVPALAAVLYSAMAAEDERPAGAWHAEWQNLRQALRLVGTATELAAELAEGLDARPEKMAANLAITGGLIVSERLVGALEPLLGRSAARTALTAASKEAADGASLSETLIEQPEIRALIDADRLSSDELADLLDPASYLGAAPHLVDRALRRAPRATT</sequence>
<dbReference type="Gene3D" id="1.10.40.30">
    <property type="entry name" value="Fumarase/aspartase (C-terminal domain)"/>
    <property type="match status" value="1"/>
</dbReference>
<protein>
    <submittedName>
        <fullName evidence="4">3-carboxy-cis,cis-muconate cycloisomerase</fullName>
        <ecNumber evidence="4">5.5.1.2</ecNumber>
    </submittedName>
</protein>
<evidence type="ECO:0000259" key="3">
    <source>
        <dbReference type="SMART" id="SM00998"/>
    </source>
</evidence>
<dbReference type="InterPro" id="IPR022761">
    <property type="entry name" value="Fumarate_lyase_N"/>
</dbReference>
<dbReference type="AlphaFoldDB" id="A0A941EF29"/>
<dbReference type="RefSeq" id="WP_212521352.1">
    <property type="nucleotide sequence ID" value="NZ_JAGSOH010000121.1"/>
</dbReference>
<gene>
    <name evidence="4" type="primary">pcaB</name>
    <name evidence="4" type="ORF">KDK95_28220</name>
</gene>
<comment type="caution">
    <text evidence="4">The sequence shown here is derived from an EMBL/GenBank/DDBJ whole genome shotgun (WGS) entry which is preliminary data.</text>
</comment>
<evidence type="ECO:0000313" key="5">
    <source>
        <dbReference type="Proteomes" id="UP000676325"/>
    </source>
</evidence>
<dbReference type="InterPro" id="IPR024083">
    <property type="entry name" value="Fumarase/histidase_N"/>
</dbReference>
<proteinExistence type="inferred from homology"/>
<keyword evidence="4" id="KW-0413">Isomerase</keyword>
<keyword evidence="5" id="KW-1185">Reference proteome</keyword>
<keyword evidence="1" id="KW-0456">Lyase</keyword>
<dbReference type="PANTHER" id="PTHR43172:SF2">
    <property type="entry name" value="ADENYLOSUCCINATE LYASE C-TERMINAL DOMAIN-CONTAINING PROTEIN"/>
    <property type="match status" value="1"/>
</dbReference>
<dbReference type="InterPro" id="IPR012789">
    <property type="entry name" value="Protocat_PcaB-like"/>
</dbReference>
<dbReference type="Gene3D" id="1.20.200.10">
    <property type="entry name" value="Fumarase/aspartase (Central domain)"/>
    <property type="match status" value="1"/>
</dbReference>
<dbReference type="Pfam" id="PF10397">
    <property type="entry name" value="ADSL_C"/>
    <property type="match status" value="1"/>
</dbReference>
<evidence type="ECO:0000256" key="1">
    <source>
        <dbReference type="ARBA" id="ARBA00023239"/>
    </source>
</evidence>
<dbReference type="InterPro" id="IPR008948">
    <property type="entry name" value="L-Aspartase-like"/>
</dbReference>
<organism evidence="4 5">
    <name type="scientific">Actinospica acidithermotolerans</name>
    <dbReference type="NCBI Taxonomy" id="2828514"/>
    <lineage>
        <taxon>Bacteria</taxon>
        <taxon>Bacillati</taxon>
        <taxon>Actinomycetota</taxon>
        <taxon>Actinomycetes</taxon>
        <taxon>Catenulisporales</taxon>
        <taxon>Actinospicaceae</taxon>
        <taxon>Actinospica</taxon>
    </lineage>
</organism>
<dbReference type="EMBL" id="JAGSOH010000121">
    <property type="protein sequence ID" value="MBR7830222.1"/>
    <property type="molecule type" value="Genomic_DNA"/>
</dbReference>
<feature type="domain" description="Adenylosuccinate lyase C-terminal" evidence="3">
    <location>
        <begin position="371"/>
        <end position="454"/>
    </location>
</feature>
<evidence type="ECO:0000256" key="2">
    <source>
        <dbReference type="ARBA" id="ARBA00034772"/>
    </source>
</evidence>
<dbReference type="InterPro" id="IPR020557">
    <property type="entry name" value="Fumarate_lyase_CS"/>
</dbReference>
<dbReference type="PROSITE" id="PS00163">
    <property type="entry name" value="FUMARATE_LYASES"/>
    <property type="match status" value="1"/>
</dbReference>
<dbReference type="GO" id="GO:0016829">
    <property type="term" value="F:lyase activity"/>
    <property type="evidence" value="ECO:0007669"/>
    <property type="project" value="UniProtKB-KW"/>
</dbReference>
<reference evidence="4" key="1">
    <citation type="submission" date="2021-04" db="EMBL/GenBank/DDBJ databases">
        <title>Genome based classification of Actinospica acidithermotolerans sp. nov., an actinobacterium isolated from an Indonesian hot spring.</title>
        <authorList>
            <person name="Kusuma A.B."/>
            <person name="Putra K.E."/>
            <person name="Nafisah S."/>
            <person name="Loh J."/>
            <person name="Nouioui I."/>
            <person name="Goodfellow M."/>
        </authorList>
    </citation>
    <scope>NUCLEOTIDE SEQUENCE</scope>
    <source>
        <strain evidence="4">MGRD01-02</strain>
    </source>
</reference>
<accession>A0A941EF29</accession>
<dbReference type="InterPro" id="IPR000362">
    <property type="entry name" value="Fumarate_lyase_fam"/>
</dbReference>
<dbReference type="EC" id="5.5.1.2" evidence="4"/>
<dbReference type="PRINTS" id="PR00149">
    <property type="entry name" value="FUMRATELYASE"/>
</dbReference>
<dbReference type="InterPro" id="IPR019468">
    <property type="entry name" value="AdenyloSucc_lyase_C"/>
</dbReference>
<dbReference type="GO" id="GO:0019619">
    <property type="term" value="P:3,4-dihydroxybenzoate catabolic process"/>
    <property type="evidence" value="ECO:0007669"/>
    <property type="project" value="InterPro"/>
</dbReference>
<name>A0A941EF29_9ACTN</name>